<evidence type="ECO:0000256" key="3">
    <source>
        <dbReference type="ARBA" id="ARBA00023315"/>
    </source>
</evidence>
<keyword evidence="3" id="KW-0012">Acyltransferase</keyword>
<dbReference type="CDD" id="cd04647">
    <property type="entry name" value="LbH_MAT_like"/>
    <property type="match status" value="1"/>
</dbReference>
<name>A0A1X7NRK6_9HYPH</name>
<organism evidence="4 5">
    <name type="scientific">Mesorhizobium australicum</name>
    <dbReference type="NCBI Taxonomy" id="536018"/>
    <lineage>
        <taxon>Bacteria</taxon>
        <taxon>Pseudomonadati</taxon>
        <taxon>Pseudomonadota</taxon>
        <taxon>Alphaproteobacteria</taxon>
        <taxon>Hyphomicrobiales</taxon>
        <taxon>Phyllobacteriaceae</taxon>
        <taxon>Mesorhizobium</taxon>
    </lineage>
</organism>
<dbReference type="InterPro" id="IPR051159">
    <property type="entry name" value="Hexapeptide_acetyltransf"/>
</dbReference>
<dbReference type="RefSeq" id="WP_085464360.1">
    <property type="nucleotide sequence ID" value="NZ_FXBL01000004.1"/>
</dbReference>
<keyword evidence="2" id="KW-0677">Repeat</keyword>
<dbReference type="PANTHER" id="PTHR23416">
    <property type="entry name" value="SIALIC ACID SYNTHASE-RELATED"/>
    <property type="match status" value="1"/>
</dbReference>
<dbReference type="InterPro" id="IPR018357">
    <property type="entry name" value="Hexapep_transf_CS"/>
</dbReference>
<dbReference type="InterPro" id="IPR011004">
    <property type="entry name" value="Trimer_LpxA-like_sf"/>
</dbReference>
<evidence type="ECO:0000256" key="2">
    <source>
        <dbReference type="ARBA" id="ARBA00022737"/>
    </source>
</evidence>
<dbReference type="Gene3D" id="2.160.10.10">
    <property type="entry name" value="Hexapeptide repeat proteins"/>
    <property type="match status" value="1"/>
</dbReference>
<dbReference type="InterPro" id="IPR001451">
    <property type="entry name" value="Hexapep"/>
</dbReference>
<proteinExistence type="predicted"/>
<gene>
    <name evidence="4" type="ORF">SAMN02982922_2393</name>
</gene>
<dbReference type="GO" id="GO:0016746">
    <property type="term" value="F:acyltransferase activity"/>
    <property type="evidence" value="ECO:0007669"/>
    <property type="project" value="UniProtKB-KW"/>
</dbReference>
<dbReference type="PANTHER" id="PTHR23416:SF78">
    <property type="entry name" value="LIPOPOLYSACCHARIDE BIOSYNTHESIS O-ACETYL TRANSFERASE WBBJ-RELATED"/>
    <property type="match status" value="1"/>
</dbReference>
<keyword evidence="5" id="KW-1185">Reference proteome</keyword>
<sequence>MGRRLIHFVAQVALVLFFPVLSHKGIFWRYKVMGLAFTARNRGKFKRMDKDVFLSSDLILRGPEFIEIGRGASVGPRCSLTVWDVGMNSGRVCLKIGDDTSIGEGAHITAANSIQIGNNVLFGKHITVSDNNHGDTTLAAVEVPPPQRPLVSKGPVVIEDNVWIGDKATILAGVTIGRGAIVAANSVVTHDVPVACVVAGVPARLVKRME</sequence>
<dbReference type="Proteomes" id="UP000193083">
    <property type="component" value="Unassembled WGS sequence"/>
</dbReference>
<dbReference type="PROSITE" id="PS00101">
    <property type="entry name" value="HEXAPEP_TRANSFERASES"/>
    <property type="match status" value="1"/>
</dbReference>
<protein>
    <submittedName>
        <fullName evidence="4">Acetyltransferase (Isoleucine patch superfamily)</fullName>
    </submittedName>
</protein>
<dbReference type="EMBL" id="FXBL01000004">
    <property type="protein sequence ID" value="SMH40664.1"/>
    <property type="molecule type" value="Genomic_DNA"/>
</dbReference>
<keyword evidence="1 4" id="KW-0808">Transferase</keyword>
<evidence type="ECO:0000256" key="1">
    <source>
        <dbReference type="ARBA" id="ARBA00022679"/>
    </source>
</evidence>
<reference evidence="4 5" key="1">
    <citation type="submission" date="2017-04" db="EMBL/GenBank/DDBJ databases">
        <authorList>
            <person name="Afonso C.L."/>
            <person name="Miller P.J."/>
            <person name="Scott M.A."/>
            <person name="Spackman E."/>
            <person name="Goraichik I."/>
            <person name="Dimitrov K.M."/>
            <person name="Suarez D.L."/>
            <person name="Swayne D.E."/>
        </authorList>
    </citation>
    <scope>NUCLEOTIDE SEQUENCE [LARGE SCALE GENOMIC DNA]</scope>
    <source>
        <strain evidence="4 5">B5P</strain>
    </source>
</reference>
<evidence type="ECO:0000313" key="5">
    <source>
        <dbReference type="Proteomes" id="UP000193083"/>
    </source>
</evidence>
<dbReference type="Pfam" id="PF00132">
    <property type="entry name" value="Hexapep"/>
    <property type="match status" value="1"/>
</dbReference>
<evidence type="ECO:0000313" key="4">
    <source>
        <dbReference type="EMBL" id="SMH40664.1"/>
    </source>
</evidence>
<dbReference type="SUPFAM" id="SSF51161">
    <property type="entry name" value="Trimeric LpxA-like enzymes"/>
    <property type="match status" value="1"/>
</dbReference>
<dbReference type="AlphaFoldDB" id="A0A1X7NRK6"/>
<accession>A0A1X7NRK6</accession>